<feature type="non-terminal residue" evidence="2">
    <location>
        <position position="1"/>
    </location>
</feature>
<dbReference type="AlphaFoldDB" id="A0A8T8HRL3"/>
<evidence type="ECO:0000313" key="2">
    <source>
        <dbReference type="EMBL" id="QTR01212.1"/>
    </source>
</evidence>
<protein>
    <submittedName>
        <fullName evidence="2">Uncharacterized protein</fullName>
    </submittedName>
</protein>
<feature type="region of interest" description="Disordered" evidence="1">
    <location>
        <begin position="52"/>
        <end position="96"/>
    </location>
</feature>
<gene>
    <name evidence="2" type="ORF">J7S33_17155</name>
</gene>
<proteinExistence type="predicted"/>
<name>A0A8T8HRL3_9PSEU</name>
<dbReference type="Proteomes" id="UP000671828">
    <property type="component" value="Chromosome"/>
</dbReference>
<accession>A0A8T8HRL3</accession>
<reference evidence="2" key="1">
    <citation type="submission" date="2021-04" db="EMBL/GenBank/DDBJ databases">
        <title>Saccharothrix algeriensis WGS.</title>
        <authorList>
            <person name="Stuskova K."/>
            <person name="Hakalova E."/>
            <person name="Tebbal A.B."/>
            <person name="Eichmeier A."/>
        </authorList>
    </citation>
    <scope>NUCLEOTIDE SEQUENCE</scope>
    <source>
        <strain evidence="2">NRRL B-24137</strain>
    </source>
</reference>
<feature type="compositionally biased region" description="Basic and acidic residues" evidence="1">
    <location>
        <begin position="75"/>
        <end position="84"/>
    </location>
</feature>
<evidence type="ECO:0000256" key="1">
    <source>
        <dbReference type="SAM" id="MobiDB-lite"/>
    </source>
</evidence>
<sequence length="96" mass="10217">HPVSTNPATRISRMERVAKSLVNCIPTSVTLQTAGGRVANFAIVPDRFLESDPRVGKSRTVPRSPEPVSTTTAAESDRCLDGHATRSGSTPGRVMT</sequence>
<organism evidence="2 3">
    <name type="scientific">Saccharothrix algeriensis</name>
    <dbReference type="NCBI Taxonomy" id="173560"/>
    <lineage>
        <taxon>Bacteria</taxon>
        <taxon>Bacillati</taxon>
        <taxon>Actinomycetota</taxon>
        <taxon>Actinomycetes</taxon>
        <taxon>Pseudonocardiales</taxon>
        <taxon>Pseudonocardiaceae</taxon>
        <taxon>Saccharothrix</taxon>
    </lineage>
</organism>
<dbReference type="EMBL" id="CP072788">
    <property type="protein sequence ID" value="QTR01212.1"/>
    <property type="molecule type" value="Genomic_DNA"/>
</dbReference>
<evidence type="ECO:0000313" key="3">
    <source>
        <dbReference type="Proteomes" id="UP000671828"/>
    </source>
</evidence>